<comment type="caution">
    <text evidence="1">The sequence shown here is derived from an EMBL/GenBank/DDBJ whole genome shotgun (WGS) entry which is preliminary data.</text>
</comment>
<sequence>MEIGILSKAQTSNLPPSGGSLLKSFFASACFRYIISLESEKVNIWLEDRSSKKQWQTGMLKNEEFVTAGNVFDARDYVACFKQCLDCPLGDTEDAQRTLIPIPGGKLQLQLGLKIRLLGAARSIKFVFGLQLVDALESKLKDLQEELGKLRSRVDAGSGANRYVESGRWASRGNF</sequence>
<accession>A0A6G0K9K2</accession>
<reference evidence="1 2" key="1">
    <citation type="submission" date="2018-09" db="EMBL/GenBank/DDBJ databases">
        <title>Genomic investigation of the strawberry pathogen Phytophthora fragariae indicates pathogenicity is determined by transcriptional variation in three key races.</title>
        <authorList>
            <person name="Adams T.M."/>
            <person name="Armitage A.D."/>
            <person name="Sobczyk M.K."/>
            <person name="Bates H.J."/>
            <person name="Dunwell J.M."/>
            <person name="Nellist C.F."/>
            <person name="Harrison R.J."/>
        </authorList>
    </citation>
    <scope>NUCLEOTIDE SEQUENCE [LARGE SCALE GENOMIC DNA]</scope>
    <source>
        <strain evidence="1 2">ONT-3</strain>
    </source>
</reference>
<organism evidence="1 2">
    <name type="scientific">Phytophthora fragariae</name>
    <dbReference type="NCBI Taxonomy" id="53985"/>
    <lineage>
        <taxon>Eukaryota</taxon>
        <taxon>Sar</taxon>
        <taxon>Stramenopiles</taxon>
        <taxon>Oomycota</taxon>
        <taxon>Peronosporomycetes</taxon>
        <taxon>Peronosporales</taxon>
        <taxon>Peronosporaceae</taxon>
        <taxon>Phytophthora</taxon>
    </lineage>
</organism>
<dbReference type="AlphaFoldDB" id="A0A6G0K9K2"/>
<proteinExistence type="predicted"/>
<name>A0A6G0K9K2_9STRA</name>
<evidence type="ECO:0000313" key="1">
    <source>
        <dbReference type="EMBL" id="KAE9081348.1"/>
    </source>
</evidence>
<gene>
    <name evidence="1" type="ORF">PF010_g22027</name>
</gene>
<dbReference type="EMBL" id="QXFX01002050">
    <property type="protein sequence ID" value="KAE9081348.1"/>
    <property type="molecule type" value="Genomic_DNA"/>
</dbReference>
<evidence type="ECO:0000313" key="2">
    <source>
        <dbReference type="Proteomes" id="UP000488956"/>
    </source>
</evidence>
<protein>
    <submittedName>
        <fullName evidence="1">Uncharacterized protein</fullName>
    </submittedName>
</protein>
<dbReference type="Proteomes" id="UP000488956">
    <property type="component" value="Unassembled WGS sequence"/>
</dbReference>